<proteinExistence type="predicted"/>
<keyword evidence="1" id="KW-1133">Transmembrane helix</keyword>
<accession>A0AB33KCU6</accession>
<keyword evidence="1" id="KW-0472">Membrane</keyword>
<dbReference type="AlphaFoldDB" id="A0AB33KCU6"/>
<name>A0AB33KCU6_9ACTN</name>
<dbReference type="EMBL" id="AP035884">
    <property type="protein sequence ID" value="BFP53151.1"/>
    <property type="molecule type" value="Genomic_DNA"/>
</dbReference>
<reference evidence="2" key="1">
    <citation type="submission" date="2024-07" db="EMBL/GenBank/DDBJ databases">
        <title>Complete genome sequences of cellulolytic bacteria, Kitasatospora sp. CMC57 and Streptomyces sp. CMC78, isolated from Japanese agricultural soil.</title>
        <authorList>
            <person name="Hashimoto T."/>
            <person name="Ito M."/>
            <person name="Iwamoto M."/>
            <person name="Fukahori D."/>
            <person name="Shoda T."/>
            <person name="Sakoda M."/>
            <person name="Morohoshi T."/>
            <person name="Mitsuboshi M."/>
            <person name="Nishizawa T."/>
        </authorList>
    </citation>
    <scope>NUCLEOTIDE SEQUENCE</scope>
    <source>
        <strain evidence="2">CMC78</strain>
    </source>
</reference>
<gene>
    <name evidence="2" type="ORF">SCMC78_29580</name>
</gene>
<dbReference type="KEGG" id="stcm:SCMC78_29580"/>
<keyword evidence="1" id="KW-0812">Transmembrane</keyword>
<evidence type="ECO:0000313" key="2">
    <source>
        <dbReference type="EMBL" id="BFP53151.1"/>
    </source>
</evidence>
<feature type="transmembrane region" description="Helical" evidence="1">
    <location>
        <begin position="55"/>
        <end position="76"/>
    </location>
</feature>
<dbReference type="Pfam" id="PF19862">
    <property type="entry name" value="DUF6336"/>
    <property type="match status" value="1"/>
</dbReference>
<dbReference type="InterPro" id="IPR046299">
    <property type="entry name" value="DUF6336"/>
</dbReference>
<organism evidence="2">
    <name type="scientific">Streptomyces sp. CMC78</name>
    <dbReference type="NCBI Taxonomy" id="3231512"/>
    <lineage>
        <taxon>Bacteria</taxon>
        <taxon>Bacillati</taxon>
        <taxon>Actinomycetota</taxon>
        <taxon>Actinomycetes</taxon>
        <taxon>Kitasatosporales</taxon>
        <taxon>Streptomycetaceae</taxon>
        <taxon>Streptomyces</taxon>
    </lineage>
</organism>
<feature type="transmembrane region" description="Helical" evidence="1">
    <location>
        <begin position="21"/>
        <end position="43"/>
    </location>
</feature>
<sequence>MVRMSRGADGVLEPRLRLGGVVARGAAYGGIVALCVVVAAFVLREHDARVDLLEATTFLGLLTGAVLLLTGLFFWASSSGEVLRWRDFFATGGPHDVVSIAGPALVRTGVALLVPVPFAFGLGELVASAAYGSWLWGA</sequence>
<evidence type="ECO:0000256" key="1">
    <source>
        <dbReference type="SAM" id="Phobius"/>
    </source>
</evidence>
<protein>
    <submittedName>
        <fullName evidence="2">Uncharacterized protein</fullName>
    </submittedName>
</protein>